<dbReference type="InterPro" id="IPR043502">
    <property type="entry name" value="DNA/RNA_pol_sf"/>
</dbReference>
<dbReference type="PANTHER" id="PTHR24559">
    <property type="entry name" value="TRANSPOSON TY3-I GAG-POL POLYPROTEIN"/>
    <property type="match status" value="1"/>
</dbReference>
<evidence type="ECO:0000313" key="3">
    <source>
        <dbReference type="Proteomes" id="UP000018958"/>
    </source>
</evidence>
<dbReference type="EMBL" id="ANIX01000588">
    <property type="protein sequence ID" value="ETP24176.1"/>
    <property type="molecule type" value="Genomic_DNA"/>
</dbReference>
<protein>
    <recommendedName>
        <fullName evidence="1">Reverse transcriptase domain-containing protein</fullName>
    </recommendedName>
</protein>
<dbReference type="OrthoDB" id="420169at2759"/>
<evidence type="ECO:0000259" key="1">
    <source>
        <dbReference type="Pfam" id="PF00078"/>
    </source>
</evidence>
<gene>
    <name evidence="2" type="ORF">F441_02783</name>
</gene>
<dbReference type="Pfam" id="PF00078">
    <property type="entry name" value="RVT_1"/>
    <property type="match status" value="1"/>
</dbReference>
<dbReference type="InterPro" id="IPR000477">
    <property type="entry name" value="RT_dom"/>
</dbReference>
<reference evidence="2 3" key="1">
    <citation type="submission" date="2013-11" db="EMBL/GenBank/DDBJ databases">
        <title>The Genome Sequence of Phytophthora parasitica CJ01A1.</title>
        <authorList>
            <consortium name="The Broad Institute Genomics Platform"/>
            <person name="Russ C."/>
            <person name="Tyler B."/>
            <person name="Panabieres F."/>
            <person name="Shan W."/>
            <person name="Tripathy S."/>
            <person name="Grunwald N."/>
            <person name="Machado M."/>
            <person name="Johnson C.S."/>
            <person name="Walker B."/>
            <person name="Young S.K."/>
            <person name="Zeng Q."/>
            <person name="Gargeya S."/>
            <person name="Fitzgerald M."/>
            <person name="Haas B."/>
            <person name="Abouelleil A."/>
            <person name="Allen A.W."/>
            <person name="Alvarado L."/>
            <person name="Arachchi H.M."/>
            <person name="Berlin A.M."/>
            <person name="Chapman S.B."/>
            <person name="Gainer-Dewar J."/>
            <person name="Goldberg J."/>
            <person name="Griggs A."/>
            <person name="Gujja S."/>
            <person name="Hansen M."/>
            <person name="Howarth C."/>
            <person name="Imamovic A."/>
            <person name="Ireland A."/>
            <person name="Larimer J."/>
            <person name="McCowan C."/>
            <person name="Murphy C."/>
            <person name="Pearson M."/>
            <person name="Poon T.W."/>
            <person name="Priest M."/>
            <person name="Roberts A."/>
            <person name="Saif S."/>
            <person name="Shea T."/>
            <person name="Sisk P."/>
            <person name="Sykes S."/>
            <person name="Wortman J."/>
            <person name="Nusbaum C."/>
            <person name="Birren B."/>
        </authorList>
    </citation>
    <scope>NUCLEOTIDE SEQUENCE [LARGE SCALE GENOMIC DNA]</scope>
    <source>
        <strain evidence="2 3">CJ01A1</strain>
    </source>
</reference>
<name>W2XNE2_PHYNI</name>
<dbReference type="Gene3D" id="3.10.10.10">
    <property type="entry name" value="HIV Type 1 Reverse Transcriptase, subunit A, domain 1"/>
    <property type="match status" value="1"/>
</dbReference>
<proteinExistence type="predicted"/>
<dbReference type="SUPFAM" id="SSF56672">
    <property type="entry name" value="DNA/RNA polymerases"/>
    <property type="match status" value="1"/>
</dbReference>
<dbReference type="InterPro" id="IPR043128">
    <property type="entry name" value="Rev_trsase/Diguanyl_cyclase"/>
</dbReference>
<dbReference type="Gene3D" id="3.30.70.270">
    <property type="match status" value="2"/>
</dbReference>
<accession>W2XNE2</accession>
<dbReference type="AlphaFoldDB" id="W2XNE2"/>
<dbReference type="PANTHER" id="PTHR24559:SF444">
    <property type="entry name" value="REVERSE TRANSCRIPTASE DOMAIN-CONTAINING PROTEIN"/>
    <property type="match status" value="1"/>
</dbReference>
<dbReference type="InterPro" id="IPR053134">
    <property type="entry name" value="RNA-dir_DNA_polymerase"/>
</dbReference>
<organism evidence="2 3">
    <name type="scientific">Phytophthora nicotianae CJ01A1</name>
    <dbReference type="NCBI Taxonomy" id="1317063"/>
    <lineage>
        <taxon>Eukaryota</taxon>
        <taxon>Sar</taxon>
        <taxon>Stramenopiles</taxon>
        <taxon>Oomycota</taxon>
        <taxon>Peronosporomycetes</taxon>
        <taxon>Peronosporales</taxon>
        <taxon>Peronosporaceae</taxon>
        <taxon>Phytophthora</taxon>
    </lineage>
</organism>
<evidence type="ECO:0000313" key="2">
    <source>
        <dbReference type="EMBL" id="ETP24176.1"/>
    </source>
</evidence>
<comment type="caution">
    <text evidence="2">The sequence shown here is derived from an EMBL/GenBank/DDBJ whole genome shotgun (WGS) entry which is preliminary data.</text>
</comment>
<dbReference type="CDD" id="cd01647">
    <property type="entry name" value="RT_LTR"/>
    <property type="match status" value="1"/>
</dbReference>
<sequence length="362" mass="41194">MPFFVDVHPDIDWKNRRFKEYVSDEASTTNILTPGGKRSPANGYGLHVAVNCESSSTIDRNSCRAAVTETRVEGEVESVERTSEDVGALSRPEKKNARTETMFTIGVIDSEGVETKEEATEIPMVEIERDVRRNDDNVGSGKAKRFLHTDWETFQDTQRIPFSSSTRILSGVSRRSRKRKSTSGVREMIAKGLIRPSISPHAAPTFYVRKPVGWRIVHDYRYLNSNTIRQSVPMTRKEDVFDSMAGAYYFSCMDLMSAYYQVRMKIIHVKYTAFQAPSGLYVYLVLPMGSKNINEHLQALRDVLEISKKNKLYVKLSKYVFCAEEIPCLGDFIGRNGVRPKCRQFAIGWSQGRKNNSTYFSV</sequence>
<dbReference type="Proteomes" id="UP000018958">
    <property type="component" value="Unassembled WGS sequence"/>
</dbReference>
<feature type="domain" description="Reverse transcriptase" evidence="1">
    <location>
        <begin position="210"/>
        <end position="292"/>
    </location>
</feature>